<evidence type="ECO:0000256" key="2">
    <source>
        <dbReference type="ARBA" id="ARBA00007362"/>
    </source>
</evidence>
<dbReference type="EMBL" id="CP017704">
    <property type="protein sequence ID" value="ASS97208.1"/>
    <property type="molecule type" value="Genomic_DNA"/>
</dbReference>
<accession>A0A223EPK8</accession>
<dbReference type="GeneID" id="56471533"/>
<name>A0A223EPK8_9BACI</name>
<dbReference type="AlphaFoldDB" id="A0A223EPK8"/>
<protein>
    <submittedName>
        <fullName evidence="9">Transporter</fullName>
    </submittedName>
</protein>
<evidence type="ECO:0000256" key="4">
    <source>
        <dbReference type="ARBA" id="ARBA00022692"/>
    </source>
</evidence>
<comment type="similarity">
    <text evidence="2">Belongs to the EamA transporter family.</text>
</comment>
<keyword evidence="5 7" id="KW-1133">Transmembrane helix</keyword>
<feature type="transmembrane region" description="Helical" evidence="7">
    <location>
        <begin position="262"/>
        <end position="281"/>
    </location>
</feature>
<feature type="domain" description="EamA" evidence="8">
    <location>
        <begin position="1"/>
        <end position="130"/>
    </location>
</feature>
<dbReference type="Gene3D" id="1.10.3730.20">
    <property type="match status" value="1"/>
</dbReference>
<gene>
    <name evidence="9" type="ORF">BS1321_02190</name>
</gene>
<feature type="transmembrane region" description="Helical" evidence="7">
    <location>
        <begin position="57"/>
        <end position="76"/>
    </location>
</feature>
<feature type="transmembrane region" description="Helical" evidence="7">
    <location>
        <begin position="141"/>
        <end position="162"/>
    </location>
</feature>
<dbReference type="InterPro" id="IPR050638">
    <property type="entry name" value="AA-Vitamin_Transporters"/>
</dbReference>
<feature type="transmembrane region" description="Helical" evidence="7">
    <location>
        <begin position="26"/>
        <end position="45"/>
    </location>
</feature>
<dbReference type="PANTHER" id="PTHR32322:SF18">
    <property type="entry name" value="S-ADENOSYLMETHIONINE_S-ADENOSYLHOMOCYSTEINE TRANSPORTER"/>
    <property type="match status" value="1"/>
</dbReference>
<feature type="transmembrane region" description="Helical" evidence="7">
    <location>
        <begin position="206"/>
        <end position="227"/>
    </location>
</feature>
<dbReference type="OrthoDB" id="9805239at2"/>
<feature type="transmembrane region" description="Helical" evidence="7">
    <location>
        <begin position="114"/>
        <end position="135"/>
    </location>
</feature>
<evidence type="ECO:0000256" key="1">
    <source>
        <dbReference type="ARBA" id="ARBA00004651"/>
    </source>
</evidence>
<feature type="transmembrane region" description="Helical" evidence="7">
    <location>
        <begin position="239"/>
        <end position="256"/>
    </location>
</feature>
<evidence type="ECO:0000259" key="8">
    <source>
        <dbReference type="Pfam" id="PF00892"/>
    </source>
</evidence>
<sequence>MMLLTSLLWAGNFVISKSLIDHGSTITLSALRWLIAVIVLIPMLWKKERKLTPPKKAIKPLFFMALTGVVLFNVFQFQALNYTSSTNVGLISTLNTVFIAIFSVIFLKEKINLLQVGAIGLSFIGVLVVLTNGNVAELTSLHLNIGDLWMLMASLIWGMYAVFSKHAMNYVSPLMATLYAGVFGVLILTPFAIIEGSFITNIDTAFILSLLYTGVVSTVVCMVLWNLGVQKLGATNAGLFLNFNPIFTAILAMLILGEEITLFQVVGGLIVIIGCFLFTRFNRLEGLKKIRLFES</sequence>
<dbReference type="InterPro" id="IPR000620">
    <property type="entry name" value="EamA_dom"/>
</dbReference>
<feature type="domain" description="EamA" evidence="8">
    <location>
        <begin position="145"/>
        <end position="279"/>
    </location>
</feature>
<dbReference type="SUPFAM" id="SSF103481">
    <property type="entry name" value="Multidrug resistance efflux transporter EmrE"/>
    <property type="match status" value="2"/>
</dbReference>
<evidence type="ECO:0000256" key="5">
    <source>
        <dbReference type="ARBA" id="ARBA00022989"/>
    </source>
</evidence>
<comment type="subcellular location">
    <subcellularLocation>
        <location evidence="1">Cell membrane</location>
        <topology evidence="1">Multi-pass membrane protein</topology>
    </subcellularLocation>
</comment>
<proteinExistence type="inferred from homology"/>
<dbReference type="Proteomes" id="UP000214618">
    <property type="component" value="Chromosome"/>
</dbReference>
<reference evidence="9 10" key="1">
    <citation type="submission" date="2016-10" db="EMBL/GenBank/DDBJ databases">
        <title>The whole genome sequencing and assembly of Bacillus simplex DSM 1321 strain.</title>
        <authorList>
            <person name="Park M.-K."/>
            <person name="Lee Y.-J."/>
            <person name="Yi H."/>
            <person name="Bahn Y.-S."/>
            <person name="Kim J.F."/>
            <person name="Lee D.-W."/>
        </authorList>
    </citation>
    <scope>NUCLEOTIDE SEQUENCE [LARGE SCALE GENOMIC DNA]</scope>
    <source>
        <strain evidence="9 10">DSM 1321</strain>
    </source>
</reference>
<dbReference type="GO" id="GO:0005886">
    <property type="term" value="C:plasma membrane"/>
    <property type="evidence" value="ECO:0007669"/>
    <property type="project" value="UniProtKB-SubCell"/>
</dbReference>
<evidence type="ECO:0000313" key="9">
    <source>
        <dbReference type="EMBL" id="ASS97208.1"/>
    </source>
</evidence>
<feature type="transmembrane region" description="Helical" evidence="7">
    <location>
        <begin position="174"/>
        <end position="194"/>
    </location>
</feature>
<organism evidence="9 10">
    <name type="scientific">Peribacillus simplex NBRC 15720 = DSM 1321</name>
    <dbReference type="NCBI Taxonomy" id="1349754"/>
    <lineage>
        <taxon>Bacteria</taxon>
        <taxon>Bacillati</taxon>
        <taxon>Bacillota</taxon>
        <taxon>Bacilli</taxon>
        <taxon>Bacillales</taxon>
        <taxon>Bacillaceae</taxon>
        <taxon>Peribacillus</taxon>
    </lineage>
</organism>
<keyword evidence="4 7" id="KW-0812">Transmembrane</keyword>
<dbReference type="PANTHER" id="PTHR32322">
    <property type="entry name" value="INNER MEMBRANE TRANSPORTER"/>
    <property type="match status" value="1"/>
</dbReference>
<evidence type="ECO:0000256" key="3">
    <source>
        <dbReference type="ARBA" id="ARBA00022475"/>
    </source>
</evidence>
<evidence type="ECO:0000313" key="10">
    <source>
        <dbReference type="Proteomes" id="UP000214618"/>
    </source>
</evidence>
<dbReference type="Pfam" id="PF00892">
    <property type="entry name" value="EamA"/>
    <property type="match status" value="2"/>
</dbReference>
<dbReference type="InterPro" id="IPR037185">
    <property type="entry name" value="EmrE-like"/>
</dbReference>
<evidence type="ECO:0000256" key="7">
    <source>
        <dbReference type="SAM" id="Phobius"/>
    </source>
</evidence>
<evidence type="ECO:0000256" key="6">
    <source>
        <dbReference type="ARBA" id="ARBA00023136"/>
    </source>
</evidence>
<keyword evidence="3" id="KW-1003">Cell membrane</keyword>
<feature type="transmembrane region" description="Helical" evidence="7">
    <location>
        <begin position="88"/>
        <end position="107"/>
    </location>
</feature>
<keyword evidence="6 7" id="KW-0472">Membrane</keyword>
<dbReference type="RefSeq" id="WP_063236077.1">
    <property type="nucleotide sequence ID" value="NZ_BCVO01000036.1"/>
</dbReference>